<comment type="similarity">
    <text evidence="17">Belongs to the protein kinase superfamily. Tyr protein kinase family.</text>
</comment>
<dbReference type="Pfam" id="PF00018">
    <property type="entry name" value="SH3_1"/>
    <property type="match status" value="1"/>
</dbReference>
<dbReference type="PROSITE" id="PS00109">
    <property type="entry name" value="PROTEIN_KINASE_TYR"/>
    <property type="match status" value="1"/>
</dbReference>
<protein>
    <recommendedName>
        <fullName evidence="16 17">Multifunctional fusion protein</fullName>
    </recommendedName>
    <domain>
        <recommendedName>
            <fullName evidence="16">NAD(P)(+)--arginine ADP-ribosyltransferase</fullName>
            <ecNumber evidence="16">2.4.2.31</ecNumber>
        </recommendedName>
        <alternativeName>
            <fullName evidence="16">Mono(ADP-ribosyl)transferase</fullName>
        </alternativeName>
    </domain>
    <domain>
        <recommendedName>
            <fullName evidence="17">Tyrosine-protein kinase</fullName>
            <ecNumber evidence="17">2.7.10.2</ecNumber>
        </recommendedName>
    </domain>
</protein>
<evidence type="ECO:0000259" key="19">
    <source>
        <dbReference type="PROSITE" id="PS50002"/>
    </source>
</evidence>
<dbReference type="SMART" id="SM00252">
    <property type="entry name" value="SH2"/>
    <property type="match status" value="1"/>
</dbReference>
<evidence type="ECO:0000256" key="5">
    <source>
        <dbReference type="ARBA" id="ARBA00022679"/>
    </source>
</evidence>
<organism evidence="21 22">
    <name type="scientific">Adineta steineri</name>
    <dbReference type="NCBI Taxonomy" id="433720"/>
    <lineage>
        <taxon>Eukaryota</taxon>
        <taxon>Metazoa</taxon>
        <taxon>Spiralia</taxon>
        <taxon>Gnathifera</taxon>
        <taxon>Rotifera</taxon>
        <taxon>Eurotatoria</taxon>
        <taxon>Bdelloidea</taxon>
        <taxon>Adinetida</taxon>
        <taxon>Adinetidae</taxon>
        <taxon>Adineta</taxon>
    </lineage>
</organism>
<dbReference type="Gene3D" id="2.30.30.40">
    <property type="entry name" value="SH3 Domains"/>
    <property type="match status" value="1"/>
</dbReference>
<evidence type="ECO:0000313" key="21">
    <source>
        <dbReference type="EMBL" id="CAF1054889.1"/>
    </source>
</evidence>
<feature type="domain" description="Protein kinase" evidence="20">
    <location>
        <begin position="445"/>
        <end position="696"/>
    </location>
</feature>
<sequence>MYENINNLEFSINLNENDSEEQKAYHICRIKDIAEESLEMLPPISGIEDMSLVPLEDAVEPLIPFLPDIAYYVPLVKQRCQRQPVDRLSNDESASIMIYTMGWKPIDQCLHVALNKILRSKERNQLEPWLLYLKLFLTALSRLPSIHQKIYCEIEFDLSERYKTDERIIWCGFNSCSISTDVLQAEKQNVRTLLTIECISGKKIRQHSYFESEDEILLFPMTQFKVQSVSTHNNEVYSIELQEIQPLSPLIYPIIHSHTSKPTYVANYDFNGIVSKNELPFHKYDKLKIIDKHCFKDWWSAKNLRTKQLGYVPANHISSIIDLTTCEWYFNETNRHDAQRFLRQAHNGKETFLIRPSDTNQSEESLSILDFNEDKQYFHVKHYRIRRTDQGLYYISRKSTFPSLQNLVNHYQINTDGLCCLLTYPCQKIEPIVHDGLSELDRSKLSSAELLSQDYYNEVYKGTYGQRNVAIKSMKMNDKNRFLHEAKIMKELEHENIVCLYGVCTLEEPILIVMEFMKYGCLLNYLHDGPGQNIELRTILDFIVQIINGMIYLGEKGYVHCDLTARNIYVGKCDIVKIGGFGLAKQLQDDRATIDEESQLSIGWTAPEIVITNEYTIKSDVWSFGFLLYEIIFYISIPYLQYSVKEILQKVLDGYQLEKPNDCHEQYYEIMCSCWQNNSDNRPTFQTLFTRFDEFIKQLDLNDENGIYTEV</sequence>
<dbReference type="FunFam" id="1.10.510.10:FF:001512">
    <property type="entry name" value="Receptor tyrosine-protein kinase erbB-2"/>
    <property type="match status" value="1"/>
</dbReference>
<dbReference type="Gene3D" id="3.90.176.10">
    <property type="entry name" value="Toxin ADP-ribosyltransferase, Chain A, domain 1"/>
    <property type="match status" value="1"/>
</dbReference>
<keyword evidence="5 16" id="KW-0808">Transferase</keyword>
<evidence type="ECO:0000313" key="22">
    <source>
        <dbReference type="Proteomes" id="UP000663845"/>
    </source>
</evidence>
<dbReference type="Pfam" id="PF01129">
    <property type="entry name" value="ART"/>
    <property type="match status" value="1"/>
</dbReference>
<evidence type="ECO:0000259" key="20">
    <source>
        <dbReference type="PROSITE" id="PS50011"/>
    </source>
</evidence>
<evidence type="ECO:0000256" key="16">
    <source>
        <dbReference type="RuleBase" id="RU361228"/>
    </source>
</evidence>
<comment type="catalytic activity">
    <reaction evidence="12 16">
        <text>L-arginyl-[protein] + NAD(+) = N(omega)-(ADP-D-ribosyl)-L-arginyl-[protein] + nicotinamide + H(+)</text>
        <dbReference type="Rhea" id="RHEA:19149"/>
        <dbReference type="Rhea" id="RHEA-COMP:10532"/>
        <dbReference type="Rhea" id="RHEA-COMP:15087"/>
        <dbReference type="ChEBI" id="CHEBI:15378"/>
        <dbReference type="ChEBI" id="CHEBI:17154"/>
        <dbReference type="ChEBI" id="CHEBI:29965"/>
        <dbReference type="ChEBI" id="CHEBI:57540"/>
        <dbReference type="ChEBI" id="CHEBI:142554"/>
        <dbReference type="EC" id="2.4.2.31"/>
    </reaction>
</comment>
<keyword evidence="3 15" id="KW-0728">SH3 domain</keyword>
<keyword evidence="8 17" id="KW-0418">Kinase</keyword>
<keyword evidence="9 17" id="KW-0067">ATP-binding</keyword>
<dbReference type="Proteomes" id="UP000663845">
    <property type="component" value="Unassembled WGS sequence"/>
</dbReference>
<evidence type="ECO:0000256" key="12">
    <source>
        <dbReference type="ARBA" id="ARBA00047597"/>
    </source>
</evidence>
<dbReference type="GO" id="GO:0004715">
    <property type="term" value="F:non-membrane spanning protein tyrosine kinase activity"/>
    <property type="evidence" value="ECO:0007669"/>
    <property type="project" value="UniProtKB-EC"/>
</dbReference>
<feature type="domain" description="SH3" evidence="19">
    <location>
        <begin position="259"/>
        <end position="322"/>
    </location>
</feature>
<dbReference type="Gene3D" id="3.30.505.10">
    <property type="entry name" value="SH2 domain"/>
    <property type="match status" value="1"/>
</dbReference>
<evidence type="ECO:0000259" key="18">
    <source>
        <dbReference type="PROSITE" id="PS50001"/>
    </source>
</evidence>
<dbReference type="InterPro" id="IPR036860">
    <property type="entry name" value="SH2_dom_sf"/>
</dbReference>
<dbReference type="InterPro" id="IPR000719">
    <property type="entry name" value="Prot_kinase_dom"/>
</dbReference>
<evidence type="ECO:0000256" key="15">
    <source>
        <dbReference type="PROSITE-ProRule" id="PRU00192"/>
    </source>
</evidence>
<keyword evidence="16" id="KW-0521">NADP</keyword>
<feature type="domain" description="SH2" evidence="18">
    <location>
        <begin position="328"/>
        <end position="426"/>
    </location>
</feature>
<evidence type="ECO:0000256" key="3">
    <source>
        <dbReference type="ARBA" id="ARBA00022443"/>
    </source>
</evidence>
<keyword evidence="7 17" id="KW-0547">Nucleotide-binding</keyword>
<dbReference type="InterPro" id="IPR050198">
    <property type="entry name" value="Non-receptor_tyrosine_kinases"/>
</dbReference>
<evidence type="ECO:0000256" key="6">
    <source>
        <dbReference type="ARBA" id="ARBA00022695"/>
    </source>
</evidence>
<dbReference type="InterPro" id="IPR000980">
    <property type="entry name" value="SH2"/>
</dbReference>
<dbReference type="Pfam" id="PF07714">
    <property type="entry name" value="PK_Tyr_Ser-Thr"/>
    <property type="match status" value="1"/>
</dbReference>
<dbReference type="GO" id="GO:0050793">
    <property type="term" value="P:regulation of developmental process"/>
    <property type="evidence" value="ECO:0007669"/>
    <property type="project" value="UniProtKB-ARBA"/>
</dbReference>
<dbReference type="PROSITE" id="PS51996">
    <property type="entry name" value="TR_MART"/>
    <property type="match status" value="1"/>
</dbReference>
<evidence type="ECO:0000256" key="8">
    <source>
        <dbReference type="ARBA" id="ARBA00022777"/>
    </source>
</evidence>
<dbReference type="GO" id="GO:0005524">
    <property type="term" value="F:ATP binding"/>
    <property type="evidence" value="ECO:0007669"/>
    <property type="project" value="UniProtKB-KW"/>
</dbReference>
<evidence type="ECO:0000256" key="14">
    <source>
        <dbReference type="PROSITE-ProRule" id="PRU00191"/>
    </source>
</evidence>
<dbReference type="InterPro" id="IPR011009">
    <property type="entry name" value="Kinase-like_dom_sf"/>
</dbReference>
<evidence type="ECO:0000256" key="4">
    <source>
        <dbReference type="ARBA" id="ARBA00022676"/>
    </source>
</evidence>
<dbReference type="SUPFAM" id="SSF55550">
    <property type="entry name" value="SH2 domain"/>
    <property type="match status" value="1"/>
</dbReference>
<dbReference type="GO" id="GO:0016779">
    <property type="term" value="F:nucleotidyltransferase activity"/>
    <property type="evidence" value="ECO:0007669"/>
    <property type="project" value="UniProtKB-KW"/>
</dbReference>
<dbReference type="InterPro" id="IPR000768">
    <property type="entry name" value="ART"/>
</dbReference>
<dbReference type="InterPro" id="IPR008266">
    <property type="entry name" value="Tyr_kinase_AS"/>
</dbReference>
<dbReference type="PROSITE" id="PS50002">
    <property type="entry name" value="SH3"/>
    <property type="match status" value="1"/>
</dbReference>
<dbReference type="GO" id="GO:0012505">
    <property type="term" value="C:endomembrane system"/>
    <property type="evidence" value="ECO:0007669"/>
    <property type="project" value="UniProtKB-SubCell"/>
</dbReference>
<keyword evidence="10" id="KW-0472">Membrane</keyword>
<keyword evidence="11 17" id="KW-0829">Tyrosine-protein kinase</keyword>
<evidence type="ECO:0000256" key="9">
    <source>
        <dbReference type="ARBA" id="ARBA00022840"/>
    </source>
</evidence>
<dbReference type="SUPFAM" id="SSF50044">
    <property type="entry name" value="SH3-domain"/>
    <property type="match status" value="1"/>
</dbReference>
<name>A0A814KNG7_9BILA</name>
<dbReference type="GO" id="GO:0048468">
    <property type="term" value="P:cell development"/>
    <property type="evidence" value="ECO:0007669"/>
    <property type="project" value="UniProtKB-ARBA"/>
</dbReference>
<dbReference type="InterPro" id="IPR001245">
    <property type="entry name" value="Ser-Thr/Tyr_kinase_cat_dom"/>
</dbReference>
<evidence type="ECO:0000256" key="1">
    <source>
        <dbReference type="ARBA" id="ARBA00004308"/>
    </source>
</evidence>
<dbReference type="SUPFAM" id="SSF56112">
    <property type="entry name" value="Protein kinase-like (PK-like)"/>
    <property type="match status" value="1"/>
</dbReference>
<dbReference type="EC" id="2.7.10.2" evidence="17"/>
<dbReference type="EC" id="2.4.2.31" evidence="16"/>
<dbReference type="PRINTS" id="PR00109">
    <property type="entry name" value="TYRKINASE"/>
</dbReference>
<dbReference type="GO" id="GO:0106274">
    <property type="term" value="F:NAD+-protein-arginine ADP-ribosyltransferase activity"/>
    <property type="evidence" value="ECO:0007669"/>
    <property type="project" value="UniProtKB-EC"/>
</dbReference>
<dbReference type="PROSITE" id="PS50011">
    <property type="entry name" value="PROTEIN_KINASE_DOM"/>
    <property type="match status" value="1"/>
</dbReference>
<dbReference type="PROSITE" id="PS50001">
    <property type="entry name" value="SH2"/>
    <property type="match status" value="1"/>
</dbReference>
<comment type="catalytic activity">
    <reaction evidence="13 17">
        <text>L-tyrosyl-[protein] + ATP = O-phospho-L-tyrosyl-[protein] + ADP + H(+)</text>
        <dbReference type="Rhea" id="RHEA:10596"/>
        <dbReference type="Rhea" id="RHEA-COMP:10136"/>
        <dbReference type="Rhea" id="RHEA-COMP:20101"/>
        <dbReference type="ChEBI" id="CHEBI:15378"/>
        <dbReference type="ChEBI" id="CHEBI:30616"/>
        <dbReference type="ChEBI" id="CHEBI:46858"/>
        <dbReference type="ChEBI" id="CHEBI:61978"/>
        <dbReference type="ChEBI" id="CHEBI:456216"/>
        <dbReference type="EC" id="2.7.10.2"/>
    </reaction>
</comment>
<comment type="subcellular location">
    <subcellularLocation>
        <location evidence="1">Endomembrane system</location>
    </subcellularLocation>
</comment>
<dbReference type="Gene3D" id="1.10.510.10">
    <property type="entry name" value="Transferase(Phosphotransferase) domain 1"/>
    <property type="match status" value="1"/>
</dbReference>
<keyword evidence="6" id="KW-0548">Nucleotidyltransferase</keyword>
<proteinExistence type="inferred from homology"/>
<dbReference type="SMART" id="SM00326">
    <property type="entry name" value="SH3"/>
    <property type="match status" value="1"/>
</dbReference>
<dbReference type="PRINTS" id="PR00401">
    <property type="entry name" value="SH2DOMAIN"/>
</dbReference>
<dbReference type="AlphaFoldDB" id="A0A814KNG7"/>
<dbReference type="InterPro" id="IPR001452">
    <property type="entry name" value="SH3_domain"/>
</dbReference>
<evidence type="ECO:0000256" key="7">
    <source>
        <dbReference type="ARBA" id="ARBA00022741"/>
    </source>
</evidence>
<reference evidence="21" key="1">
    <citation type="submission" date="2021-02" db="EMBL/GenBank/DDBJ databases">
        <authorList>
            <person name="Nowell W R."/>
        </authorList>
    </citation>
    <scope>NUCLEOTIDE SEQUENCE</scope>
</reference>
<dbReference type="GO" id="GO:0030182">
    <property type="term" value="P:neuron differentiation"/>
    <property type="evidence" value="ECO:0007669"/>
    <property type="project" value="UniProtKB-ARBA"/>
</dbReference>
<evidence type="ECO:0000256" key="17">
    <source>
        <dbReference type="RuleBase" id="RU362096"/>
    </source>
</evidence>
<keyword evidence="4 16" id="KW-0328">Glycosyltransferase</keyword>
<gene>
    <name evidence="21" type="ORF">JYZ213_LOCUS18888</name>
</gene>
<dbReference type="InterPro" id="IPR036028">
    <property type="entry name" value="SH3-like_dom_sf"/>
</dbReference>
<comment type="caution">
    <text evidence="21">The sequence shown here is derived from an EMBL/GenBank/DDBJ whole genome shotgun (WGS) entry which is preliminary data.</text>
</comment>
<accession>A0A814KNG7</accession>
<evidence type="ECO:0000256" key="11">
    <source>
        <dbReference type="ARBA" id="ARBA00023137"/>
    </source>
</evidence>
<keyword evidence="16" id="KW-0520">NAD</keyword>
<evidence type="ECO:0000256" key="2">
    <source>
        <dbReference type="ARBA" id="ARBA00009558"/>
    </source>
</evidence>
<evidence type="ECO:0000256" key="13">
    <source>
        <dbReference type="ARBA" id="ARBA00051245"/>
    </source>
</evidence>
<evidence type="ECO:0000256" key="10">
    <source>
        <dbReference type="ARBA" id="ARBA00023136"/>
    </source>
</evidence>
<comment type="similarity">
    <text evidence="2 16">Belongs to the Arg-specific ADP-ribosyltransferase family.</text>
</comment>
<keyword evidence="14" id="KW-0727">SH2 domain</keyword>
<dbReference type="SUPFAM" id="SSF56399">
    <property type="entry name" value="ADP-ribosylation"/>
    <property type="match status" value="1"/>
</dbReference>
<dbReference type="Pfam" id="PF00017">
    <property type="entry name" value="SH2"/>
    <property type="match status" value="1"/>
</dbReference>
<dbReference type="EMBL" id="CAJNOG010000187">
    <property type="protein sequence ID" value="CAF1054889.1"/>
    <property type="molecule type" value="Genomic_DNA"/>
</dbReference>
<dbReference type="PANTHER" id="PTHR24418">
    <property type="entry name" value="TYROSINE-PROTEIN KINASE"/>
    <property type="match status" value="1"/>
</dbReference>